<name>A0A286RHD3_9BACT</name>
<accession>A0A286RHD3</accession>
<gene>
    <name evidence="1" type="ORF">THTE_2750</name>
</gene>
<organism evidence="1 2">
    <name type="scientific">Thermogutta terrifontis</name>
    <dbReference type="NCBI Taxonomy" id="1331910"/>
    <lineage>
        <taxon>Bacteria</taxon>
        <taxon>Pseudomonadati</taxon>
        <taxon>Planctomycetota</taxon>
        <taxon>Planctomycetia</taxon>
        <taxon>Pirellulales</taxon>
        <taxon>Thermoguttaceae</taxon>
        <taxon>Thermogutta</taxon>
    </lineage>
</organism>
<dbReference type="AlphaFoldDB" id="A0A286RHD3"/>
<sequence length="78" mass="9275">MQRAGTYLPDPVMEHEQVDWMLVSVSECPNSEAEEYFIRTYFRVPHEPFGPRGAFVRPVEVRRTRNWVLFRQVSGILY</sequence>
<dbReference type="EMBL" id="CP018477">
    <property type="protein sequence ID" value="ASV75352.1"/>
    <property type="molecule type" value="Genomic_DNA"/>
</dbReference>
<proteinExistence type="predicted"/>
<keyword evidence="2" id="KW-1185">Reference proteome</keyword>
<evidence type="ECO:0000313" key="2">
    <source>
        <dbReference type="Proteomes" id="UP000215086"/>
    </source>
</evidence>
<dbReference type="KEGG" id="ttf:THTE_2750"/>
<dbReference type="Proteomes" id="UP000215086">
    <property type="component" value="Chromosome"/>
</dbReference>
<evidence type="ECO:0000313" key="1">
    <source>
        <dbReference type="EMBL" id="ASV75352.1"/>
    </source>
</evidence>
<reference evidence="1 2" key="1">
    <citation type="journal article" name="Front. Microbiol.">
        <title>Sugar Metabolism of the First Thermophilic Planctomycete Thermogutta terrifontis: Comparative Genomic and Transcriptomic Approaches.</title>
        <authorList>
            <person name="Elcheninov A.G."/>
            <person name="Menzel P."/>
            <person name="Gudbergsdottir S.R."/>
            <person name="Slesarev A.I."/>
            <person name="Kadnikov V.V."/>
            <person name="Krogh A."/>
            <person name="Bonch-Osmolovskaya E.A."/>
            <person name="Peng X."/>
            <person name="Kublanov I.V."/>
        </authorList>
    </citation>
    <scope>NUCLEOTIDE SEQUENCE [LARGE SCALE GENOMIC DNA]</scope>
    <source>
        <strain evidence="1 2">R1</strain>
    </source>
</reference>
<protein>
    <submittedName>
        <fullName evidence="1">Uncharacterized protein</fullName>
    </submittedName>
</protein>
<dbReference type="RefSeq" id="WP_095415443.1">
    <property type="nucleotide sequence ID" value="NZ_CP018477.1"/>
</dbReference>